<evidence type="ECO:0000313" key="2">
    <source>
        <dbReference type="EMBL" id="KKM89170.1"/>
    </source>
</evidence>
<evidence type="ECO:0000256" key="1">
    <source>
        <dbReference type="SAM" id="MobiDB-lite"/>
    </source>
</evidence>
<gene>
    <name evidence="2" type="ORF">LCGC14_1251510</name>
</gene>
<name>A0A0F9NK33_9ZZZZ</name>
<dbReference type="AlphaFoldDB" id="A0A0F9NK33"/>
<accession>A0A0F9NK33</accession>
<protein>
    <submittedName>
        <fullName evidence="2">Uncharacterized protein</fullName>
    </submittedName>
</protein>
<proteinExistence type="predicted"/>
<comment type="caution">
    <text evidence="2">The sequence shown here is derived from an EMBL/GenBank/DDBJ whole genome shotgun (WGS) entry which is preliminary data.</text>
</comment>
<organism evidence="2">
    <name type="scientific">marine sediment metagenome</name>
    <dbReference type="NCBI Taxonomy" id="412755"/>
    <lineage>
        <taxon>unclassified sequences</taxon>
        <taxon>metagenomes</taxon>
        <taxon>ecological metagenomes</taxon>
    </lineage>
</organism>
<sequence length="241" mass="26614">MAYTIGVITSVEDDDYQGKSFKKVTLGTGEVLKVKYGNGGALKAKWGLLQEGVAIKFTMGDFNGKPFVQDIETVEGELPPSVKVETAKVPAEPPTNGKPDNGMSKGDWANKDTRTRHSIEGQKAADLTTQLWVADKIKDNDIRVESLLSWLLIALTKNMPDKVEVVVDIKPFGGEDIKALLNNAGVTQKQASEILTEKYKITKQASVMKMIEGLDKVQLKWFMDDITKRLDPEEAEVDIPF</sequence>
<dbReference type="EMBL" id="LAZR01006860">
    <property type="protein sequence ID" value="KKM89170.1"/>
    <property type="molecule type" value="Genomic_DNA"/>
</dbReference>
<reference evidence="2" key="1">
    <citation type="journal article" date="2015" name="Nature">
        <title>Complex archaea that bridge the gap between prokaryotes and eukaryotes.</title>
        <authorList>
            <person name="Spang A."/>
            <person name="Saw J.H."/>
            <person name="Jorgensen S.L."/>
            <person name="Zaremba-Niedzwiedzka K."/>
            <person name="Martijn J."/>
            <person name="Lind A.E."/>
            <person name="van Eijk R."/>
            <person name="Schleper C."/>
            <person name="Guy L."/>
            <person name="Ettema T.J."/>
        </authorList>
    </citation>
    <scope>NUCLEOTIDE SEQUENCE</scope>
</reference>
<feature type="region of interest" description="Disordered" evidence="1">
    <location>
        <begin position="86"/>
        <end position="116"/>
    </location>
</feature>